<dbReference type="EMBL" id="LAZR01025315">
    <property type="protein sequence ID" value="KKL72300.1"/>
    <property type="molecule type" value="Genomic_DNA"/>
</dbReference>
<dbReference type="PROSITE" id="PS50995">
    <property type="entry name" value="HTH_MARR_2"/>
    <property type="match status" value="1"/>
</dbReference>
<evidence type="ECO:0000259" key="4">
    <source>
        <dbReference type="PROSITE" id="PS50995"/>
    </source>
</evidence>
<dbReference type="GO" id="GO:0003700">
    <property type="term" value="F:DNA-binding transcription factor activity"/>
    <property type="evidence" value="ECO:0007669"/>
    <property type="project" value="InterPro"/>
</dbReference>
<dbReference type="Pfam" id="PF01047">
    <property type="entry name" value="MarR"/>
    <property type="match status" value="1"/>
</dbReference>
<evidence type="ECO:0000256" key="2">
    <source>
        <dbReference type="ARBA" id="ARBA00023125"/>
    </source>
</evidence>
<dbReference type="InterPro" id="IPR036388">
    <property type="entry name" value="WH-like_DNA-bd_sf"/>
</dbReference>
<comment type="caution">
    <text evidence="5">The sequence shown here is derived from an EMBL/GenBank/DDBJ whole genome shotgun (WGS) entry which is preliminary data.</text>
</comment>
<dbReference type="PANTHER" id="PTHR42756:SF1">
    <property type="entry name" value="TRANSCRIPTIONAL REPRESSOR OF EMRAB OPERON"/>
    <property type="match status" value="1"/>
</dbReference>
<protein>
    <recommendedName>
        <fullName evidence="4">HTH marR-type domain-containing protein</fullName>
    </recommendedName>
</protein>
<dbReference type="InterPro" id="IPR023187">
    <property type="entry name" value="Tscrpt_reg_MarR-type_CS"/>
</dbReference>
<organism evidence="5">
    <name type="scientific">marine sediment metagenome</name>
    <dbReference type="NCBI Taxonomy" id="412755"/>
    <lineage>
        <taxon>unclassified sequences</taxon>
        <taxon>metagenomes</taxon>
        <taxon>ecological metagenomes</taxon>
    </lineage>
</organism>
<keyword evidence="2" id="KW-0238">DNA-binding</keyword>
<dbReference type="AlphaFoldDB" id="A0A0F9GSG4"/>
<evidence type="ECO:0000313" key="5">
    <source>
        <dbReference type="EMBL" id="KKL72300.1"/>
    </source>
</evidence>
<sequence>MSNKINEEEVLAQCCGEGPNPKTFAEIFELVYKINKRIEKMQRQTVQESNLTPAQFLILKQLWEHDRKQFKELAEICHCSRSTITGVVDTMEKNGLINRIPNPKDRRSQLVKLTKKGKDLEKLTPQMDGLTNNCCKGLDDFDIKMLGGLLKKLYESLIY</sequence>
<proteinExistence type="predicted"/>
<dbReference type="PROSITE" id="PS01117">
    <property type="entry name" value="HTH_MARR_1"/>
    <property type="match status" value="1"/>
</dbReference>
<keyword evidence="1" id="KW-0805">Transcription regulation</keyword>
<reference evidence="5" key="1">
    <citation type="journal article" date="2015" name="Nature">
        <title>Complex archaea that bridge the gap between prokaryotes and eukaryotes.</title>
        <authorList>
            <person name="Spang A."/>
            <person name="Saw J.H."/>
            <person name="Jorgensen S.L."/>
            <person name="Zaremba-Niedzwiedzka K."/>
            <person name="Martijn J."/>
            <person name="Lind A.E."/>
            <person name="van Eijk R."/>
            <person name="Schleper C."/>
            <person name="Guy L."/>
            <person name="Ettema T.J."/>
        </authorList>
    </citation>
    <scope>NUCLEOTIDE SEQUENCE</scope>
</reference>
<feature type="domain" description="HTH marR-type" evidence="4">
    <location>
        <begin position="24"/>
        <end position="155"/>
    </location>
</feature>
<dbReference type="PRINTS" id="PR00598">
    <property type="entry name" value="HTHMARR"/>
</dbReference>
<evidence type="ECO:0000256" key="1">
    <source>
        <dbReference type="ARBA" id="ARBA00023015"/>
    </source>
</evidence>
<dbReference type="SUPFAM" id="SSF46785">
    <property type="entry name" value="Winged helix' DNA-binding domain"/>
    <property type="match status" value="1"/>
</dbReference>
<dbReference type="InterPro" id="IPR000835">
    <property type="entry name" value="HTH_MarR-typ"/>
</dbReference>
<name>A0A0F9GSG4_9ZZZZ</name>
<dbReference type="InterPro" id="IPR036390">
    <property type="entry name" value="WH_DNA-bd_sf"/>
</dbReference>
<keyword evidence="3" id="KW-0804">Transcription</keyword>
<dbReference type="PANTHER" id="PTHR42756">
    <property type="entry name" value="TRANSCRIPTIONAL REGULATOR, MARR"/>
    <property type="match status" value="1"/>
</dbReference>
<accession>A0A0F9GSG4</accession>
<gene>
    <name evidence="5" type="ORF">LCGC14_2086270</name>
</gene>
<evidence type="ECO:0000256" key="3">
    <source>
        <dbReference type="ARBA" id="ARBA00023163"/>
    </source>
</evidence>
<dbReference type="Gene3D" id="1.10.10.10">
    <property type="entry name" value="Winged helix-like DNA-binding domain superfamily/Winged helix DNA-binding domain"/>
    <property type="match status" value="1"/>
</dbReference>
<dbReference type="SMART" id="SM00347">
    <property type="entry name" value="HTH_MARR"/>
    <property type="match status" value="1"/>
</dbReference>
<dbReference type="GO" id="GO:0003677">
    <property type="term" value="F:DNA binding"/>
    <property type="evidence" value="ECO:0007669"/>
    <property type="project" value="UniProtKB-KW"/>
</dbReference>